<protein>
    <submittedName>
        <fullName evidence="1">YdeI family protein</fullName>
    </submittedName>
</protein>
<accession>A0ABW7GBG8</accession>
<keyword evidence="2" id="KW-1185">Reference proteome</keyword>
<organism evidence="1 2">
    <name type="scientific">Pelomonas nitida</name>
    <dbReference type="NCBI Taxonomy" id="3299027"/>
    <lineage>
        <taxon>Bacteria</taxon>
        <taxon>Pseudomonadati</taxon>
        <taxon>Pseudomonadota</taxon>
        <taxon>Betaproteobacteria</taxon>
        <taxon>Burkholderiales</taxon>
        <taxon>Sphaerotilaceae</taxon>
        <taxon>Roseateles</taxon>
    </lineage>
</organism>
<evidence type="ECO:0000313" key="2">
    <source>
        <dbReference type="Proteomes" id="UP001606305"/>
    </source>
</evidence>
<comment type="caution">
    <text evidence="1">The sequence shown here is derived from an EMBL/GenBank/DDBJ whole genome shotgun (WGS) entry which is preliminary data.</text>
</comment>
<name>A0ABW7GBG8_9BURK</name>
<evidence type="ECO:0000313" key="1">
    <source>
        <dbReference type="EMBL" id="MFG6459306.1"/>
    </source>
</evidence>
<dbReference type="EMBL" id="JBIGIA010000020">
    <property type="protein sequence ID" value="MFG6459306.1"/>
    <property type="molecule type" value="Genomic_DNA"/>
</dbReference>
<gene>
    <name evidence="1" type="ORF">ACG00X_20925</name>
</gene>
<sequence>MAEPTYFATPEDFRAWLADHADSAKELLVGYHKVGSGVPSMTWPQSVDEALCVGWIDGVRRRVDEHRYTIRFTPRRAGSIWSAVNVARVAALTEAGRMQPKGLAAFGQRTAARTAVYTHEQSGEPELTPAMARRFTADQAALAWFETQPPGWKRKMLRWCLAAKQDVTREKRLDQVMAAAASGERLFP</sequence>
<proteinExistence type="predicted"/>
<dbReference type="RefSeq" id="WP_394491162.1">
    <property type="nucleotide sequence ID" value="NZ_JBIGIA010000020.1"/>
</dbReference>
<dbReference type="Pfam" id="PF13376">
    <property type="entry name" value="OmdA"/>
    <property type="match status" value="1"/>
</dbReference>
<dbReference type="Proteomes" id="UP001606305">
    <property type="component" value="Unassembled WGS sequence"/>
</dbReference>
<reference evidence="1 2" key="1">
    <citation type="submission" date="2024-09" db="EMBL/GenBank/DDBJ databases">
        <title>Novel species of the genus Pelomonas and Roseateles isolated from streams.</title>
        <authorList>
            <person name="Lu H."/>
        </authorList>
    </citation>
    <scope>NUCLEOTIDE SEQUENCE [LARGE SCALE GENOMIC DNA]</scope>
    <source>
        <strain evidence="1 2">BYS96W</strain>
    </source>
</reference>